<dbReference type="PIRSF" id="PIRSF006648">
    <property type="entry name" value="DrrB"/>
    <property type="match status" value="1"/>
</dbReference>
<dbReference type="PRINTS" id="PR00164">
    <property type="entry name" value="ABC2TRNSPORT"/>
</dbReference>
<dbReference type="PANTHER" id="PTHR43229:SF2">
    <property type="entry name" value="NODULATION PROTEIN J"/>
    <property type="match status" value="1"/>
</dbReference>
<reference evidence="7 8" key="1">
    <citation type="submission" date="2018-01" db="EMBL/GenBank/DDBJ databases">
        <title>Metagenomic assembled genomes from two thermal pools in the Uzon Caldera, Kamchatka, Russia.</title>
        <authorList>
            <person name="Wilkins L."/>
            <person name="Ettinger C."/>
        </authorList>
    </citation>
    <scope>NUCLEOTIDE SEQUENCE [LARGE SCALE GENOMIC DNA]</scope>
    <source>
        <strain evidence="7">ARK-10</strain>
    </source>
</reference>
<evidence type="ECO:0000256" key="5">
    <source>
        <dbReference type="RuleBase" id="RU361157"/>
    </source>
</evidence>
<dbReference type="Pfam" id="PF01061">
    <property type="entry name" value="ABC2_membrane"/>
    <property type="match status" value="1"/>
</dbReference>
<evidence type="ECO:0000259" key="6">
    <source>
        <dbReference type="PROSITE" id="PS51012"/>
    </source>
</evidence>
<name>A0A2J6X7P6_9BACT</name>
<dbReference type="InterPro" id="IPR051784">
    <property type="entry name" value="Nod_factor_ABC_transporter"/>
</dbReference>
<comment type="similarity">
    <text evidence="5">Belongs to the ABC-2 integral membrane protein family.</text>
</comment>
<keyword evidence="3 5" id="KW-1133">Transmembrane helix</keyword>
<feature type="domain" description="ABC transmembrane type-2" evidence="6">
    <location>
        <begin position="31"/>
        <end position="261"/>
    </location>
</feature>
<protein>
    <recommendedName>
        <fullName evidence="5">Transport permease protein</fullName>
    </recommendedName>
</protein>
<keyword evidence="5" id="KW-0813">Transport</keyword>
<comment type="subcellular location">
    <subcellularLocation>
        <location evidence="5">Cell membrane</location>
        <topology evidence="5">Multi-pass membrane protein</topology>
    </subcellularLocation>
    <subcellularLocation>
        <location evidence="1">Membrane</location>
        <topology evidence="1">Multi-pass membrane protein</topology>
    </subcellularLocation>
</comment>
<evidence type="ECO:0000256" key="2">
    <source>
        <dbReference type="ARBA" id="ARBA00022692"/>
    </source>
</evidence>
<evidence type="ECO:0000313" key="7">
    <source>
        <dbReference type="EMBL" id="PMP83118.1"/>
    </source>
</evidence>
<evidence type="ECO:0000256" key="3">
    <source>
        <dbReference type="ARBA" id="ARBA00022989"/>
    </source>
</evidence>
<feature type="transmembrane region" description="Helical" evidence="5">
    <location>
        <begin position="71"/>
        <end position="93"/>
    </location>
</feature>
<feature type="transmembrane region" description="Helical" evidence="5">
    <location>
        <begin position="236"/>
        <end position="255"/>
    </location>
</feature>
<keyword evidence="4 5" id="KW-0472">Membrane</keyword>
<proteinExistence type="inferred from homology"/>
<feature type="transmembrane region" description="Helical" evidence="5">
    <location>
        <begin position="30"/>
        <end position="51"/>
    </location>
</feature>
<dbReference type="GO" id="GO:0043190">
    <property type="term" value="C:ATP-binding cassette (ABC) transporter complex"/>
    <property type="evidence" value="ECO:0007669"/>
    <property type="project" value="InterPro"/>
</dbReference>
<accession>A0A2J6X7P6</accession>
<feature type="transmembrane region" description="Helical" evidence="5">
    <location>
        <begin position="181"/>
        <end position="200"/>
    </location>
</feature>
<evidence type="ECO:0000256" key="1">
    <source>
        <dbReference type="ARBA" id="ARBA00004141"/>
    </source>
</evidence>
<evidence type="ECO:0000256" key="4">
    <source>
        <dbReference type="ARBA" id="ARBA00023136"/>
    </source>
</evidence>
<dbReference type="GO" id="GO:0140359">
    <property type="term" value="F:ABC-type transporter activity"/>
    <property type="evidence" value="ECO:0007669"/>
    <property type="project" value="InterPro"/>
</dbReference>
<keyword evidence="5" id="KW-1003">Cell membrane</keyword>
<sequence length="263" mass="29544">MSKKGKTLNKFYHDILTIFLRDLLIRTKSLTMLLSMILMPLSYLIFLSLSLNNMLSKINFAGISITYLEYVFPGILIIGALQISMLCGSLLNIEKRSGMLETILSSPISRIAFIFGRLINSYILSFAELFLILFLVKIISPDISLSLGFILLGLLTIFLFSTIFSNISLILASTLKSEENYTASISITIVVVTFISNVFYPLSSLPMILQKIAMINPVSLAANSLRYTMTKNYQTILQNILILLIISLAFSIFNYKVFLKAQK</sequence>
<feature type="transmembrane region" description="Helical" evidence="5">
    <location>
        <begin position="114"/>
        <end position="139"/>
    </location>
</feature>
<dbReference type="AlphaFoldDB" id="A0A2J6X7P6"/>
<dbReference type="InterPro" id="IPR013525">
    <property type="entry name" value="ABC2_TM"/>
</dbReference>
<comment type="caution">
    <text evidence="7">The sequence shown here is derived from an EMBL/GenBank/DDBJ whole genome shotgun (WGS) entry which is preliminary data.</text>
</comment>
<organism evidence="7 8">
    <name type="scientific">Caldisericum exile</name>
    <dbReference type="NCBI Taxonomy" id="693075"/>
    <lineage>
        <taxon>Bacteria</taxon>
        <taxon>Pseudomonadati</taxon>
        <taxon>Caldisericota/Cryosericota group</taxon>
        <taxon>Caldisericota</taxon>
        <taxon>Caldisericia</taxon>
        <taxon>Caldisericales</taxon>
        <taxon>Caldisericaceae</taxon>
        <taxon>Caldisericum</taxon>
    </lineage>
</organism>
<dbReference type="PROSITE" id="PS51012">
    <property type="entry name" value="ABC_TM2"/>
    <property type="match status" value="1"/>
</dbReference>
<evidence type="ECO:0000313" key="8">
    <source>
        <dbReference type="Proteomes" id="UP000236910"/>
    </source>
</evidence>
<feature type="transmembrane region" description="Helical" evidence="5">
    <location>
        <begin position="145"/>
        <end position="169"/>
    </location>
</feature>
<keyword evidence="2 5" id="KW-0812">Transmembrane</keyword>
<dbReference type="EMBL" id="PNIX01000136">
    <property type="protein sequence ID" value="PMP83118.1"/>
    <property type="molecule type" value="Genomic_DNA"/>
</dbReference>
<dbReference type="Proteomes" id="UP000236910">
    <property type="component" value="Unassembled WGS sequence"/>
</dbReference>
<dbReference type="InterPro" id="IPR047817">
    <property type="entry name" value="ABC2_TM_bact-type"/>
</dbReference>
<dbReference type="PANTHER" id="PTHR43229">
    <property type="entry name" value="NODULATION PROTEIN J"/>
    <property type="match status" value="1"/>
</dbReference>
<gene>
    <name evidence="7" type="ORF">C0175_02425</name>
</gene>
<dbReference type="InterPro" id="IPR000412">
    <property type="entry name" value="ABC_2_transport"/>
</dbReference>